<evidence type="ECO:0000313" key="3">
    <source>
        <dbReference type="Proteomes" id="UP000605784"/>
    </source>
</evidence>
<feature type="transmembrane region" description="Helical" evidence="1">
    <location>
        <begin position="59"/>
        <end position="77"/>
    </location>
</feature>
<keyword evidence="1" id="KW-0472">Membrane</keyword>
<comment type="caution">
    <text evidence="2">The sequence shown here is derived from an EMBL/GenBank/DDBJ whole genome shotgun (WGS) entry which is preliminary data.</text>
</comment>
<dbReference type="AlphaFoldDB" id="A0A830GQ28"/>
<evidence type="ECO:0000313" key="2">
    <source>
        <dbReference type="EMBL" id="GGO01938.1"/>
    </source>
</evidence>
<proteinExistence type="predicted"/>
<evidence type="ECO:0000256" key="1">
    <source>
        <dbReference type="SAM" id="Phobius"/>
    </source>
</evidence>
<reference evidence="2" key="1">
    <citation type="journal article" date="2014" name="Int. J. Syst. Evol. Microbiol.">
        <title>Complete genome sequence of Corynebacterium casei LMG S-19264T (=DSM 44701T), isolated from a smear-ripened cheese.</title>
        <authorList>
            <consortium name="US DOE Joint Genome Institute (JGI-PGF)"/>
            <person name="Walter F."/>
            <person name="Albersmeier A."/>
            <person name="Kalinowski J."/>
            <person name="Ruckert C."/>
        </authorList>
    </citation>
    <scope>NUCLEOTIDE SEQUENCE</scope>
    <source>
        <strain evidence="2">JCM 17820</strain>
    </source>
</reference>
<sequence length="81" mass="8553">MALLYGVFFAVGFFGEQFESAHDDGVRFPAYMWGFGSISIAIGIVALAFIGLGYGLIPFGLDVAYSIIAVVAVGTIAKKVK</sequence>
<keyword evidence="1" id="KW-1133">Transmembrane helix</keyword>
<organism evidence="2 3">
    <name type="scientific">Haloarcula pellucida</name>
    <dbReference type="NCBI Taxonomy" id="1427151"/>
    <lineage>
        <taxon>Archaea</taxon>
        <taxon>Methanobacteriati</taxon>
        <taxon>Methanobacteriota</taxon>
        <taxon>Stenosarchaea group</taxon>
        <taxon>Halobacteria</taxon>
        <taxon>Halobacteriales</taxon>
        <taxon>Haloarculaceae</taxon>
        <taxon>Haloarcula</taxon>
    </lineage>
</organism>
<reference evidence="2" key="2">
    <citation type="submission" date="2020-09" db="EMBL/GenBank/DDBJ databases">
        <authorList>
            <person name="Sun Q."/>
            <person name="Ohkuma M."/>
        </authorList>
    </citation>
    <scope>NUCLEOTIDE SEQUENCE</scope>
    <source>
        <strain evidence="2">JCM 17820</strain>
    </source>
</reference>
<keyword evidence="3" id="KW-1185">Reference proteome</keyword>
<feature type="transmembrane region" description="Helical" evidence="1">
    <location>
        <begin position="31"/>
        <end position="52"/>
    </location>
</feature>
<gene>
    <name evidence="2" type="ORF">GCM10009030_36060</name>
</gene>
<accession>A0A830GQ28</accession>
<keyword evidence="1" id="KW-0812">Transmembrane</keyword>
<dbReference type="EMBL" id="BMOU01000007">
    <property type="protein sequence ID" value="GGO01938.1"/>
    <property type="molecule type" value="Genomic_DNA"/>
</dbReference>
<dbReference type="Proteomes" id="UP000605784">
    <property type="component" value="Unassembled WGS sequence"/>
</dbReference>
<name>A0A830GQ28_9EURY</name>
<protein>
    <submittedName>
        <fullName evidence="2">Uncharacterized protein</fullName>
    </submittedName>
</protein>